<evidence type="ECO:0000259" key="2">
    <source>
        <dbReference type="Pfam" id="PF13449"/>
    </source>
</evidence>
<reference evidence="3 4" key="1">
    <citation type="submission" date="2019-03" db="EMBL/GenBank/DDBJ databases">
        <title>Draft Genome Sequence of Duganella callidus sp. nov., a Novel Duganella Species Isolated from Cultivated Soil.</title>
        <authorList>
            <person name="Raths R."/>
            <person name="Peta V."/>
            <person name="Bucking H."/>
        </authorList>
    </citation>
    <scope>NUCLEOTIDE SEQUENCE [LARGE SCALE GENOMIC DNA]</scope>
    <source>
        <strain evidence="3 4">DN04</strain>
    </source>
</reference>
<evidence type="ECO:0000256" key="1">
    <source>
        <dbReference type="SAM" id="SignalP"/>
    </source>
</evidence>
<feature type="domain" description="Phytase-like" evidence="2">
    <location>
        <begin position="345"/>
        <end position="611"/>
    </location>
</feature>
<comment type="caution">
    <text evidence="3">The sequence shown here is derived from an EMBL/GenBank/DDBJ whole genome shotgun (WGS) entry which is preliminary data.</text>
</comment>
<sequence length="681" mass="70369">MKLVPQLSLLTLAVGAALAGCGGSDNPAAPEQPAKVAMTGVFLDGAVENLDYVAGTAAKASTNAKGEFSCYAGDTVAFSVGGIALGSAPCAATITPLQLAGVSDVKDSKVVNRLLALQLLDEDSDPANGIKLTADVKTALASKSADFNAGADAFNSAMTATLSAAGAKYAARSVDDSRRALVREHFEDTLASKVGTPVNETFSQTTPLGVFAVTVTRYQVQAAASYYIPYEGSNAKVKEDFPLGFLPSYGSSLAFKGTNANGELEFYGLTDRGPNGDGPNLPSLSGSGVTGAKIFPSPSFAPAFGVITVGKSGAVLTASTPIKVSANVKTSGLAIPPGTVGNSAELPVLDDLKYNANSKASFDANGLDTEAIVVDKKRNVLWVSDEYGPFIVKIDPATGIILNKYAPGSGLPEIFLKRRANRGMEGLALDTSTDKLHGFLQSPLTDGNATYSVTGKSEAIERYAAFTRWVEFDPNSGKSGKMYAYPLAATDYQDGRTGNAKLGDVVALGNGKFIVIEQGALPGGKVFNKLMLVEIGAATDIAAAAFNPATSDLEKSSMGGVAVNGADWKAVTTLKKTLLLDLNAIGWLAEKAEGLTIVDGNTLALANDNDFGLKTKVFDANGKAVEDADVTKCNIDANGAIITSSAAGCTAGNAIRVARGSDVERPSRLWLIKFAKALNTF</sequence>
<organism evidence="3 4">
    <name type="scientific">Duganella callida</name>
    <dbReference type="NCBI Taxonomy" id="2561932"/>
    <lineage>
        <taxon>Bacteria</taxon>
        <taxon>Pseudomonadati</taxon>
        <taxon>Pseudomonadota</taxon>
        <taxon>Betaproteobacteria</taxon>
        <taxon>Burkholderiales</taxon>
        <taxon>Oxalobacteraceae</taxon>
        <taxon>Telluria group</taxon>
        <taxon>Duganella</taxon>
    </lineage>
</organism>
<evidence type="ECO:0000313" key="4">
    <source>
        <dbReference type="Proteomes" id="UP000297729"/>
    </source>
</evidence>
<accession>A0A4Y9SLH2</accession>
<dbReference type="InterPro" id="IPR027372">
    <property type="entry name" value="Phytase-like_dom"/>
</dbReference>
<proteinExistence type="predicted"/>
<dbReference type="Pfam" id="PF13449">
    <property type="entry name" value="Phytase-like"/>
    <property type="match status" value="1"/>
</dbReference>
<feature type="signal peptide" evidence="1">
    <location>
        <begin position="1"/>
        <end position="19"/>
    </location>
</feature>
<dbReference type="PANTHER" id="PTHR37957">
    <property type="entry name" value="BLR7070 PROTEIN"/>
    <property type="match status" value="1"/>
</dbReference>
<protein>
    <submittedName>
        <fullName evidence="3">Esterase-like activity of phytase family protein</fullName>
    </submittedName>
</protein>
<dbReference type="PANTHER" id="PTHR37957:SF1">
    <property type="entry name" value="PHYTASE-LIKE DOMAIN-CONTAINING PROTEIN"/>
    <property type="match status" value="1"/>
</dbReference>
<dbReference type="Proteomes" id="UP000297729">
    <property type="component" value="Unassembled WGS sequence"/>
</dbReference>
<dbReference type="RefSeq" id="WP_135200831.1">
    <property type="nucleotide sequence ID" value="NZ_SPVG01000071.1"/>
</dbReference>
<name>A0A4Y9SLH2_9BURK</name>
<dbReference type="OrthoDB" id="384721at2"/>
<evidence type="ECO:0000313" key="3">
    <source>
        <dbReference type="EMBL" id="TFW27388.1"/>
    </source>
</evidence>
<dbReference type="EMBL" id="SPVG01000071">
    <property type="protein sequence ID" value="TFW27388.1"/>
    <property type="molecule type" value="Genomic_DNA"/>
</dbReference>
<feature type="chain" id="PRO_5021288139" evidence="1">
    <location>
        <begin position="20"/>
        <end position="681"/>
    </location>
</feature>
<gene>
    <name evidence="3" type="ORF">E4L98_06915</name>
</gene>
<keyword evidence="1" id="KW-0732">Signal</keyword>
<dbReference type="AlphaFoldDB" id="A0A4Y9SLH2"/>
<keyword evidence="4" id="KW-1185">Reference proteome</keyword>
<dbReference type="PROSITE" id="PS51257">
    <property type="entry name" value="PROKAR_LIPOPROTEIN"/>
    <property type="match status" value="1"/>
</dbReference>